<evidence type="ECO:0008006" key="3">
    <source>
        <dbReference type="Google" id="ProtNLM"/>
    </source>
</evidence>
<protein>
    <recommendedName>
        <fullName evidence="3">Phosphoglycerate mutase</fullName>
    </recommendedName>
</protein>
<gene>
    <name evidence="1" type="ORF">M8A51_00310</name>
</gene>
<comment type="caution">
    <text evidence="1">The sequence shown here is derived from an EMBL/GenBank/DDBJ whole genome shotgun (WGS) entry which is preliminary data.</text>
</comment>
<name>A0ABT0YIJ1_9BURK</name>
<proteinExistence type="predicted"/>
<keyword evidence="2" id="KW-1185">Reference proteome</keyword>
<evidence type="ECO:0000313" key="2">
    <source>
        <dbReference type="Proteomes" id="UP001165541"/>
    </source>
</evidence>
<evidence type="ECO:0000313" key="1">
    <source>
        <dbReference type="EMBL" id="MCM5677971.1"/>
    </source>
</evidence>
<dbReference type="EMBL" id="JAMKFE010000001">
    <property type="protein sequence ID" value="MCM5677971.1"/>
    <property type="molecule type" value="Genomic_DNA"/>
</dbReference>
<dbReference type="Proteomes" id="UP001165541">
    <property type="component" value="Unassembled WGS sequence"/>
</dbReference>
<accession>A0ABT0YIJ1</accession>
<organism evidence="1 2">
    <name type="scientific">Caldimonas mangrovi</name>
    <dbReference type="NCBI Taxonomy" id="2944811"/>
    <lineage>
        <taxon>Bacteria</taxon>
        <taxon>Pseudomonadati</taxon>
        <taxon>Pseudomonadota</taxon>
        <taxon>Betaproteobacteria</taxon>
        <taxon>Burkholderiales</taxon>
        <taxon>Sphaerotilaceae</taxon>
        <taxon>Caldimonas</taxon>
    </lineage>
</organism>
<reference evidence="1" key="1">
    <citation type="submission" date="2022-05" db="EMBL/GenBank/DDBJ databases">
        <title>Schlegelella sp. nov., isolated from mangrove soil.</title>
        <authorList>
            <person name="Liu Y."/>
            <person name="Ge X."/>
            <person name="Liu W."/>
        </authorList>
    </citation>
    <scope>NUCLEOTIDE SEQUENCE</scope>
    <source>
        <strain evidence="1">S2-27</strain>
    </source>
</reference>
<sequence>MHLLIPHASALSEACSHTLQDLQLPHLTQLLTRLSPIHRDEADEYSLSPPHERALARAIGFAGLDGALPWAAHDAAQDGIDTGDLCWGMLTPMHWHVGADHVSMLDPGALQLTEDESRELLEAVRPLFESEGWTLAYGAPTRWYGAHESLAGLPTASPDRVIGRNVDLWMPDHTQARMVRRLQNEVQMLLYTHPSTDRRVEQGLLPVNTFWLSGCGPRQPATVPPDLIVDERLRTPLLGEDWAAWADAWQALDAGPLRELLAAHRRGEPARLTLCGERSAQRFEPVPQGWLQRFRQRFQPADTAGWLLAL</sequence>
<dbReference type="RefSeq" id="WP_251776096.1">
    <property type="nucleotide sequence ID" value="NZ_JAMKFE010000001.1"/>
</dbReference>